<gene>
    <name evidence="4" type="ORF">Cfor_07770</name>
</gene>
<dbReference type="InterPro" id="IPR055355">
    <property type="entry name" value="ZP-C"/>
</dbReference>
<keyword evidence="1" id="KW-1015">Disulfide bond</keyword>
<keyword evidence="5" id="KW-1185">Reference proteome</keyword>
<evidence type="ECO:0000259" key="3">
    <source>
        <dbReference type="PROSITE" id="PS51034"/>
    </source>
</evidence>
<evidence type="ECO:0000313" key="4">
    <source>
        <dbReference type="EMBL" id="GFG37327.1"/>
    </source>
</evidence>
<keyword evidence="2" id="KW-1133">Transmembrane helix</keyword>
<keyword evidence="2" id="KW-0812">Transmembrane</keyword>
<dbReference type="EMBL" id="BLKM01000690">
    <property type="protein sequence ID" value="GFG37327.1"/>
    <property type="molecule type" value="Genomic_DNA"/>
</dbReference>
<dbReference type="AlphaFoldDB" id="A0A6L2Q651"/>
<dbReference type="InterPro" id="IPR042235">
    <property type="entry name" value="ZP-C_dom"/>
</dbReference>
<sequence>MGLVYTVAVEIQMDRHLQQAADQQRTVTCQLPADSLLLTSPALTLDQEPLRPSARVARKKADTASTDFHQQNAVSSTPMGQSRVWMEIKGQSSSGQVTVGEDTTVLIKAVLPAGFGTQVTDCVAHDGTGETSQRLLDEWGCPIDELILPAMQPILQDGSGSKLRLQVVGATFAAFKFPDRNTLHLRCTLQLCRGSCTKTDCKSGGSSSARNSRKLKGEMGEVLNQLEVFNSVEVLAPGIELDDLDSMLNSDEFTEPAVTLPPGDRTFCLSPPKMALAFGVLGLVFLCAVAVALYTLLKGRRHHYHSKMLLGEETLIVQDSPFMGHRIQWPHIRVMH</sequence>
<dbReference type="FunCoup" id="A0A6L2Q651">
    <property type="interactions" value="16"/>
</dbReference>
<dbReference type="InterPro" id="IPR001507">
    <property type="entry name" value="ZP_dom"/>
</dbReference>
<keyword evidence="2" id="KW-0472">Membrane</keyword>
<dbReference type="Pfam" id="PF00100">
    <property type="entry name" value="Zona_pellucida"/>
    <property type="match status" value="1"/>
</dbReference>
<comment type="caution">
    <text evidence="4">The sequence shown here is derived from an EMBL/GenBank/DDBJ whole genome shotgun (WGS) entry which is preliminary data.</text>
</comment>
<dbReference type="Gene3D" id="2.60.40.4100">
    <property type="entry name" value="Zona pellucida, ZP-C domain"/>
    <property type="match status" value="1"/>
</dbReference>
<evidence type="ECO:0000313" key="5">
    <source>
        <dbReference type="Proteomes" id="UP000502823"/>
    </source>
</evidence>
<dbReference type="PANTHER" id="PTHR46560:SF5">
    <property type="entry name" value="CYPHER, ISOFORM B"/>
    <property type="match status" value="1"/>
</dbReference>
<dbReference type="OrthoDB" id="6351704at2759"/>
<dbReference type="InParanoid" id="A0A6L2Q651"/>
<evidence type="ECO:0000256" key="1">
    <source>
        <dbReference type="ARBA" id="ARBA00023157"/>
    </source>
</evidence>
<protein>
    <recommendedName>
        <fullName evidence="3">ZP domain-containing protein</fullName>
    </recommendedName>
</protein>
<feature type="domain" description="ZP" evidence="3">
    <location>
        <begin position="1"/>
        <end position="208"/>
    </location>
</feature>
<organism evidence="4 5">
    <name type="scientific">Coptotermes formosanus</name>
    <name type="common">Formosan subterranean termite</name>
    <dbReference type="NCBI Taxonomy" id="36987"/>
    <lineage>
        <taxon>Eukaryota</taxon>
        <taxon>Metazoa</taxon>
        <taxon>Ecdysozoa</taxon>
        <taxon>Arthropoda</taxon>
        <taxon>Hexapoda</taxon>
        <taxon>Insecta</taxon>
        <taxon>Pterygota</taxon>
        <taxon>Neoptera</taxon>
        <taxon>Polyneoptera</taxon>
        <taxon>Dictyoptera</taxon>
        <taxon>Blattodea</taxon>
        <taxon>Blattoidea</taxon>
        <taxon>Termitoidae</taxon>
        <taxon>Rhinotermitidae</taxon>
        <taxon>Coptotermes</taxon>
    </lineage>
</organism>
<feature type="transmembrane region" description="Helical" evidence="2">
    <location>
        <begin position="274"/>
        <end position="297"/>
    </location>
</feature>
<reference evidence="5" key="1">
    <citation type="submission" date="2020-01" db="EMBL/GenBank/DDBJ databases">
        <title>Draft genome sequence of the Termite Coptotermes fromosanus.</title>
        <authorList>
            <person name="Itakura S."/>
            <person name="Yosikawa Y."/>
            <person name="Umezawa K."/>
        </authorList>
    </citation>
    <scope>NUCLEOTIDE SEQUENCE [LARGE SCALE GENOMIC DNA]</scope>
</reference>
<evidence type="ECO:0000256" key="2">
    <source>
        <dbReference type="SAM" id="Phobius"/>
    </source>
</evidence>
<proteinExistence type="predicted"/>
<dbReference type="PROSITE" id="PS51034">
    <property type="entry name" value="ZP_2"/>
    <property type="match status" value="1"/>
</dbReference>
<dbReference type="Proteomes" id="UP000502823">
    <property type="component" value="Unassembled WGS sequence"/>
</dbReference>
<dbReference type="PANTHER" id="PTHR46560">
    <property type="entry name" value="CYPHER, ISOFORM B"/>
    <property type="match status" value="1"/>
</dbReference>
<accession>A0A6L2Q651</accession>
<name>A0A6L2Q651_COPFO</name>